<reference evidence="1" key="2">
    <citation type="journal article" date="2023" name="IMA Fungus">
        <title>Comparative genomic study of the Penicillium genus elucidates a diverse pangenome and 15 lateral gene transfer events.</title>
        <authorList>
            <person name="Petersen C."/>
            <person name="Sorensen T."/>
            <person name="Nielsen M.R."/>
            <person name="Sondergaard T.E."/>
            <person name="Sorensen J.L."/>
            <person name="Fitzpatrick D.A."/>
            <person name="Frisvad J.C."/>
            <person name="Nielsen K.L."/>
        </authorList>
    </citation>
    <scope>NUCLEOTIDE SEQUENCE</scope>
    <source>
        <strain evidence="1">IBT 35675</strain>
    </source>
</reference>
<dbReference type="AlphaFoldDB" id="A0A9W9RW53"/>
<dbReference type="GO" id="GO:0001228">
    <property type="term" value="F:DNA-binding transcription activator activity, RNA polymerase II-specific"/>
    <property type="evidence" value="ECO:0007669"/>
    <property type="project" value="TreeGrafter"/>
</dbReference>
<evidence type="ECO:0000313" key="2">
    <source>
        <dbReference type="Proteomes" id="UP001148299"/>
    </source>
</evidence>
<dbReference type="EMBL" id="JAPZBR010000001">
    <property type="protein sequence ID" value="KAJ5367397.1"/>
    <property type="molecule type" value="Genomic_DNA"/>
</dbReference>
<keyword evidence="2" id="KW-1185">Reference proteome</keyword>
<organism evidence="1 2">
    <name type="scientific">Penicillium brevicompactum</name>
    <dbReference type="NCBI Taxonomy" id="5074"/>
    <lineage>
        <taxon>Eukaryota</taxon>
        <taxon>Fungi</taxon>
        <taxon>Dikarya</taxon>
        <taxon>Ascomycota</taxon>
        <taxon>Pezizomycotina</taxon>
        <taxon>Eurotiomycetes</taxon>
        <taxon>Eurotiomycetidae</taxon>
        <taxon>Eurotiales</taxon>
        <taxon>Aspergillaceae</taxon>
        <taxon>Penicillium</taxon>
    </lineage>
</organism>
<protein>
    <submittedName>
        <fullName evidence="1">Uncharacterized protein</fullName>
    </submittedName>
</protein>
<accession>A0A9W9RW53</accession>
<proteinExistence type="predicted"/>
<evidence type="ECO:0000313" key="1">
    <source>
        <dbReference type="EMBL" id="KAJ5367397.1"/>
    </source>
</evidence>
<reference evidence="1" key="1">
    <citation type="submission" date="2022-12" db="EMBL/GenBank/DDBJ databases">
        <authorList>
            <person name="Petersen C."/>
        </authorList>
    </citation>
    <scope>NUCLEOTIDE SEQUENCE</scope>
    <source>
        <strain evidence="1">IBT 35675</strain>
    </source>
</reference>
<dbReference type="PANTHER" id="PTHR47784:SF5">
    <property type="entry name" value="STEROL UPTAKE CONTROL PROTEIN 2"/>
    <property type="match status" value="1"/>
</dbReference>
<name>A0A9W9RW53_PENBR</name>
<sequence length="438" mass="49099">MSILFLYSRTLPWTIPGTLIQLQRRLNHVTSKASQKVTQWLSRMQEAQSESFSPPLSRVSLALSSPIPPRSAMSNNLATIVSSTKAIAPIAQRYSITPKKALSDADRIASNSVIGAMESLSGVSPSALARTSDFEARDLELMHHYSTLVAKTFSFRNEIQDVWAISIPKQAYSCSYLMHGLLAISALHLSSSAHDSRHSYTDLTTYHMHKFLASFREQLANISIENCVPLFGASSLMVIYVCAQSAMIPQPIEKSPSQIDMLMKLFNMSRGVETILAPYRGEVHQSSLSPLLHKDYHLVSDISRYHDTNSLEEPRLLDLRGLVMSQNLDPQELNEYLDALAKLQTAFSFVGVASMPLEPGAAFVWPITLQRAFICHLTQHSPLSLVILAHYCVILYRLSGYWFLNGWHKAILDEIRDLVPLELQAWIRWPRDVCGLSD</sequence>
<dbReference type="InterPro" id="IPR053157">
    <property type="entry name" value="Sterol_Uptake_Regulator"/>
</dbReference>
<comment type="caution">
    <text evidence="1">The sequence shown here is derived from an EMBL/GenBank/DDBJ whole genome shotgun (WGS) entry which is preliminary data.</text>
</comment>
<dbReference type="Proteomes" id="UP001148299">
    <property type="component" value="Unassembled WGS sequence"/>
</dbReference>
<gene>
    <name evidence="1" type="ORF">N7541_001338</name>
</gene>
<dbReference type="PANTHER" id="PTHR47784">
    <property type="entry name" value="STEROL UPTAKE CONTROL PROTEIN 2"/>
    <property type="match status" value="1"/>
</dbReference>